<dbReference type="GO" id="GO:0005886">
    <property type="term" value="C:plasma membrane"/>
    <property type="evidence" value="ECO:0007669"/>
    <property type="project" value="UniProtKB-SubCell"/>
</dbReference>
<keyword evidence="6" id="KW-0808">Transferase</keyword>
<dbReference type="Gene3D" id="1.10.287.130">
    <property type="match status" value="1"/>
</dbReference>
<organism evidence="15 16">
    <name type="scientific">Puia dinghuensis</name>
    <dbReference type="NCBI Taxonomy" id="1792502"/>
    <lineage>
        <taxon>Bacteria</taxon>
        <taxon>Pseudomonadati</taxon>
        <taxon>Bacteroidota</taxon>
        <taxon>Chitinophagia</taxon>
        <taxon>Chitinophagales</taxon>
        <taxon>Chitinophagaceae</taxon>
        <taxon>Puia</taxon>
    </lineage>
</organism>
<evidence type="ECO:0000256" key="1">
    <source>
        <dbReference type="ARBA" id="ARBA00000085"/>
    </source>
</evidence>
<keyword evidence="12" id="KW-0175">Coiled coil</keyword>
<keyword evidence="4" id="KW-1003">Cell membrane</keyword>
<dbReference type="Pfam" id="PF02518">
    <property type="entry name" value="HATPase_c"/>
    <property type="match status" value="1"/>
</dbReference>
<dbReference type="SMART" id="SM00028">
    <property type="entry name" value="TPR"/>
    <property type="match status" value="4"/>
</dbReference>
<dbReference type="PANTHER" id="PTHR43547:SF2">
    <property type="entry name" value="HYBRID SIGNAL TRANSDUCTION HISTIDINE KINASE C"/>
    <property type="match status" value="1"/>
</dbReference>
<dbReference type="PRINTS" id="PR00344">
    <property type="entry name" value="BCTRLSENSOR"/>
</dbReference>
<dbReference type="InterPro" id="IPR004358">
    <property type="entry name" value="Sig_transdc_His_kin-like_C"/>
</dbReference>
<keyword evidence="9" id="KW-0067">ATP-binding</keyword>
<evidence type="ECO:0000256" key="3">
    <source>
        <dbReference type="ARBA" id="ARBA00012438"/>
    </source>
</evidence>
<dbReference type="InterPro" id="IPR003661">
    <property type="entry name" value="HisK_dim/P_dom"/>
</dbReference>
<dbReference type="InterPro" id="IPR036890">
    <property type="entry name" value="HATPase_C_sf"/>
</dbReference>
<evidence type="ECO:0000256" key="9">
    <source>
        <dbReference type="ARBA" id="ARBA00022840"/>
    </source>
</evidence>
<dbReference type="CDD" id="cd00075">
    <property type="entry name" value="HATPase"/>
    <property type="match status" value="1"/>
</dbReference>
<dbReference type="GO" id="GO:0005524">
    <property type="term" value="F:ATP binding"/>
    <property type="evidence" value="ECO:0007669"/>
    <property type="project" value="UniProtKB-KW"/>
</dbReference>
<keyword evidence="8" id="KW-0418">Kinase</keyword>
<keyword evidence="11 13" id="KW-0472">Membrane</keyword>
<evidence type="ECO:0000256" key="5">
    <source>
        <dbReference type="ARBA" id="ARBA00022553"/>
    </source>
</evidence>
<feature type="coiled-coil region" evidence="12">
    <location>
        <begin position="294"/>
        <end position="321"/>
    </location>
</feature>
<dbReference type="AlphaFoldDB" id="A0A8J2UEI3"/>
<dbReference type="InterPro" id="IPR019734">
    <property type="entry name" value="TPR_rpt"/>
</dbReference>
<comment type="catalytic activity">
    <reaction evidence="1">
        <text>ATP + protein L-histidine = ADP + protein N-phospho-L-histidine.</text>
        <dbReference type="EC" id="2.7.13.3"/>
    </reaction>
</comment>
<dbReference type="SMART" id="SM00387">
    <property type="entry name" value="HATPase_c"/>
    <property type="match status" value="1"/>
</dbReference>
<comment type="caution">
    <text evidence="15">The sequence shown here is derived from an EMBL/GenBank/DDBJ whole genome shotgun (WGS) entry which is preliminary data.</text>
</comment>
<evidence type="ECO:0000256" key="10">
    <source>
        <dbReference type="ARBA" id="ARBA00023012"/>
    </source>
</evidence>
<evidence type="ECO:0000313" key="15">
    <source>
        <dbReference type="EMBL" id="GGB06480.1"/>
    </source>
</evidence>
<dbReference type="SUPFAM" id="SSF55874">
    <property type="entry name" value="ATPase domain of HSP90 chaperone/DNA topoisomerase II/histidine kinase"/>
    <property type="match status" value="1"/>
</dbReference>
<evidence type="ECO:0000256" key="7">
    <source>
        <dbReference type="ARBA" id="ARBA00022741"/>
    </source>
</evidence>
<name>A0A8J2UEI3_9BACT</name>
<keyword evidence="5" id="KW-0597">Phosphoprotein</keyword>
<evidence type="ECO:0000256" key="11">
    <source>
        <dbReference type="ARBA" id="ARBA00023136"/>
    </source>
</evidence>
<evidence type="ECO:0000259" key="14">
    <source>
        <dbReference type="PROSITE" id="PS50109"/>
    </source>
</evidence>
<keyword evidence="16" id="KW-1185">Reference proteome</keyword>
<evidence type="ECO:0000313" key="16">
    <source>
        <dbReference type="Proteomes" id="UP000607559"/>
    </source>
</evidence>
<dbReference type="InterPro" id="IPR036097">
    <property type="entry name" value="HisK_dim/P_sf"/>
</dbReference>
<dbReference type="GO" id="GO:0000155">
    <property type="term" value="F:phosphorelay sensor kinase activity"/>
    <property type="evidence" value="ECO:0007669"/>
    <property type="project" value="InterPro"/>
</dbReference>
<keyword evidence="13" id="KW-1133">Transmembrane helix</keyword>
<dbReference type="Pfam" id="PF00512">
    <property type="entry name" value="HisKA"/>
    <property type="match status" value="1"/>
</dbReference>
<keyword evidence="10" id="KW-0902">Two-component regulatory system</keyword>
<dbReference type="Gene3D" id="1.25.40.10">
    <property type="entry name" value="Tetratricopeptide repeat domain"/>
    <property type="match status" value="2"/>
</dbReference>
<dbReference type="SUPFAM" id="SSF48452">
    <property type="entry name" value="TPR-like"/>
    <property type="match status" value="2"/>
</dbReference>
<evidence type="ECO:0000256" key="2">
    <source>
        <dbReference type="ARBA" id="ARBA00004236"/>
    </source>
</evidence>
<evidence type="ECO:0000256" key="4">
    <source>
        <dbReference type="ARBA" id="ARBA00022475"/>
    </source>
</evidence>
<feature type="transmembrane region" description="Helical" evidence="13">
    <location>
        <begin position="333"/>
        <end position="353"/>
    </location>
</feature>
<dbReference type="FunFam" id="3.30.565.10:FF:000023">
    <property type="entry name" value="PAS domain-containing sensor histidine kinase"/>
    <property type="match status" value="1"/>
</dbReference>
<reference evidence="15" key="2">
    <citation type="submission" date="2020-09" db="EMBL/GenBank/DDBJ databases">
        <authorList>
            <person name="Sun Q."/>
            <person name="Zhou Y."/>
        </authorList>
    </citation>
    <scope>NUCLEOTIDE SEQUENCE</scope>
    <source>
        <strain evidence="15">CGMCC 1.15448</strain>
    </source>
</reference>
<reference evidence="15" key="1">
    <citation type="journal article" date="2014" name="Int. J. Syst. Evol. Microbiol.">
        <title>Complete genome sequence of Corynebacterium casei LMG S-19264T (=DSM 44701T), isolated from a smear-ripened cheese.</title>
        <authorList>
            <consortium name="US DOE Joint Genome Institute (JGI-PGF)"/>
            <person name="Walter F."/>
            <person name="Albersmeier A."/>
            <person name="Kalinowski J."/>
            <person name="Ruckert C."/>
        </authorList>
    </citation>
    <scope>NUCLEOTIDE SEQUENCE</scope>
    <source>
        <strain evidence="15">CGMCC 1.15448</strain>
    </source>
</reference>
<dbReference type="PROSITE" id="PS50109">
    <property type="entry name" value="HIS_KIN"/>
    <property type="match status" value="1"/>
</dbReference>
<dbReference type="Proteomes" id="UP000607559">
    <property type="component" value="Unassembled WGS sequence"/>
</dbReference>
<dbReference type="SUPFAM" id="SSF47384">
    <property type="entry name" value="Homodimeric domain of signal transducing histidine kinase"/>
    <property type="match status" value="1"/>
</dbReference>
<dbReference type="CDD" id="cd00082">
    <property type="entry name" value="HisKA"/>
    <property type="match status" value="1"/>
</dbReference>
<dbReference type="SMART" id="SM00388">
    <property type="entry name" value="HisKA"/>
    <property type="match status" value="1"/>
</dbReference>
<dbReference type="InterPro" id="IPR011990">
    <property type="entry name" value="TPR-like_helical_dom_sf"/>
</dbReference>
<comment type="subcellular location">
    <subcellularLocation>
        <location evidence="2">Cell membrane</location>
    </subcellularLocation>
</comment>
<evidence type="ECO:0000256" key="13">
    <source>
        <dbReference type="SAM" id="Phobius"/>
    </source>
</evidence>
<gene>
    <name evidence="15" type="ORF">GCM10011511_32390</name>
</gene>
<evidence type="ECO:0000256" key="8">
    <source>
        <dbReference type="ARBA" id="ARBA00022777"/>
    </source>
</evidence>
<evidence type="ECO:0000256" key="6">
    <source>
        <dbReference type="ARBA" id="ARBA00022679"/>
    </source>
</evidence>
<keyword evidence="13" id="KW-0812">Transmembrane</keyword>
<dbReference type="EMBL" id="BMJC01000003">
    <property type="protein sequence ID" value="GGB06480.1"/>
    <property type="molecule type" value="Genomic_DNA"/>
</dbReference>
<dbReference type="InterPro" id="IPR005467">
    <property type="entry name" value="His_kinase_dom"/>
</dbReference>
<evidence type="ECO:0000256" key="12">
    <source>
        <dbReference type="SAM" id="Coils"/>
    </source>
</evidence>
<keyword evidence="7" id="KW-0547">Nucleotide-binding</keyword>
<dbReference type="PANTHER" id="PTHR43547">
    <property type="entry name" value="TWO-COMPONENT HISTIDINE KINASE"/>
    <property type="match status" value="1"/>
</dbReference>
<proteinExistence type="predicted"/>
<dbReference type="Pfam" id="PF13181">
    <property type="entry name" value="TPR_8"/>
    <property type="match status" value="2"/>
</dbReference>
<dbReference type="InterPro" id="IPR003594">
    <property type="entry name" value="HATPase_dom"/>
</dbReference>
<sequence length="605" mass="68891">MLISQVLTAQVDTNALQRTYYRAAHLSDVDSVKYYADSISHIYPNGGNADANIMFLRLYGWYYENKGDFTNALNFYYRALDSARRHGRIGRQTELMADLAAVYTSDMKQPQKAKEIYKEGVRLNTQLGDAHSLIVSYANLGAIYNNLHLYDSALFFLKEGLRIGKPLEEKGKESLYEIYNNMGNSYYFLKQYDESIRWFRINYNTDLNSQAPDHLANLWLDALNMADSYTQKAAYDSAGKYGGLALQLAKQQDSRSKQSDSYQILAALAQHRGDYKKAWEYQRDWYTLDTALVNAETYKSIAELEQKYEARKKENEKLLLQAALDQQLFHNRIMLIMAIFLLLIAIAAAVLFVTKRNANRQLQATNEHIVRQNERLSELNYEKNSLISIVSHDLSTPFASISMWQQLLQNEQDNLSLSQRKALDRIGQATRYGESLIRHILDVEKAQTNQHKVQLENVDLRIFTENVIDNFEPAAAKKDIQLHLDCPNKAIYFLSDRQLLGRMLENLLSNAIKYTATGKNVWISVSEEKDAISIKIRDEGVGIPPDELPHLFAKYSKISSRPTAGESSTGLGLAIVKRICEELNGQISCESSPGDGSVFTVILKK</sequence>
<accession>A0A8J2UEI3</accession>
<dbReference type="Gene3D" id="3.30.565.10">
    <property type="entry name" value="Histidine kinase-like ATPase, C-terminal domain"/>
    <property type="match status" value="1"/>
</dbReference>
<protein>
    <recommendedName>
        <fullName evidence="3">histidine kinase</fullName>
        <ecNumber evidence="3">2.7.13.3</ecNumber>
    </recommendedName>
</protein>
<feature type="domain" description="Histidine kinase" evidence="14">
    <location>
        <begin position="389"/>
        <end position="605"/>
    </location>
</feature>
<dbReference type="EC" id="2.7.13.3" evidence="3"/>